<gene>
    <name evidence="1" type="ORF">N9R04_07975</name>
</gene>
<proteinExistence type="predicted"/>
<dbReference type="Proteomes" id="UP001209553">
    <property type="component" value="Unassembled WGS sequence"/>
</dbReference>
<organism evidence="1 2">
    <name type="scientific">Staphylococcus marylandisciuri</name>
    <dbReference type="NCBI Taxonomy" id="2981529"/>
    <lineage>
        <taxon>Bacteria</taxon>
        <taxon>Bacillati</taxon>
        <taxon>Bacillota</taxon>
        <taxon>Bacilli</taxon>
        <taxon>Bacillales</taxon>
        <taxon>Staphylococcaceae</taxon>
        <taxon>Staphylococcus</taxon>
    </lineage>
</organism>
<evidence type="ECO:0000313" key="2">
    <source>
        <dbReference type="Proteomes" id="UP001209553"/>
    </source>
</evidence>
<keyword evidence="2" id="KW-1185">Reference proteome</keyword>
<dbReference type="EMBL" id="JAOPKZ010000013">
    <property type="protein sequence ID" value="MCU5746646.1"/>
    <property type="molecule type" value="Genomic_DNA"/>
</dbReference>
<sequence length="118" mass="13855">MTYNTVFFNNFHKLISIFGFQPIYSIYLNSEDINVKVIPNKILTLRPKYNVYMNDKQIGTFEMKKFFDSEGKQQLPYQLNYGSEQLILKNPYLSKKTTILNNRNEELLVAERGSGTEI</sequence>
<comment type="caution">
    <text evidence="1">The sequence shown here is derived from an EMBL/GenBank/DDBJ whole genome shotgun (WGS) entry which is preliminary data.</text>
</comment>
<accession>A0ABT2QRN3</accession>
<dbReference type="RefSeq" id="WP_262856294.1">
    <property type="nucleotide sequence ID" value="NZ_JAOPKZ010000013.1"/>
</dbReference>
<name>A0ABT2QRN3_9STAP</name>
<evidence type="ECO:0000313" key="1">
    <source>
        <dbReference type="EMBL" id="MCU5746646.1"/>
    </source>
</evidence>
<reference evidence="1 2" key="1">
    <citation type="journal article" date="2023" name="Int. J. Syst. Evol. Microbiol.">
        <title>Streptococcus sciuri sp. nov., Staphylococcus marylandisciuri sp. nov. and Staphylococcus americanisciuri sp. nov., isolated from faeces of eastern grey squirrel (Sciurus carolinensis).</title>
        <authorList>
            <person name="Volokhov D.V."/>
            <person name="Zagorodnyaya T.A."/>
            <person name="Furtak V.A."/>
            <person name="Nattanmai G."/>
            <person name="Randall L."/>
            <person name="Jose S."/>
            <person name="Gao Y."/>
            <person name="Eisenberg T."/>
            <person name="Delmonte P."/>
            <person name="Blom J."/>
            <person name="Mitchell K.K."/>
        </authorList>
    </citation>
    <scope>NUCLEOTIDE SEQUENCE [LARGE SCALE GENOMIC DNA]</scope>
    <source>
        <strain evidence="1 2">SQ8-PEA</strain>
    </source>
</reference>
<protein>
    <submittedName>
        <fullName evidence="1">Uncharacterized protein</fullName>
    </submittedName>
</protein>